<keyword evidence="2" id="KW-1185">Reference proteome</keyword>
<accession>A0ABD1LVR8</accession>
<protein>
    <submittedName>
        <fullName evidence="1">Uncharacterized protein</fullName>
    </submittedName>
</protein>
<reference evidence="1 2" key="1">
    <citation type="submission" date="2024-08" db="EMBL/GenBank/DDBJ databases">
        <title>Insights into the chromosomal genome structure of Flemingia macrophylla.</title>
        <authorList>
            <person name="Ding Y."/>
            <person name="Zhao Y."/>
            <person name="Bi W."/>
            <person name="Wu M."/>
            <person name="Zhao G."/>
            <person name="Gong Y."/>
            <person name="Li W."/>
            <person name="Zhang P."/>
        </authorList>
    </citation>
    <scope>NUCLEOTIDE SEQUENCE [LARGE SCALE GENOMIC DNA]</scope>
    <source>
        <strain evidence="1">DYQJB</strain>
        <tissue evidence="1">Leaf</tissue>
    </source>
</reference>
<dbReference type="AlphaFoldDB" id="A0ABD1LVR8"/>
<comment type="caution">
    <text evidence="1">The sequence shown here is derived from an EMBL/GenBank/DDBJ whole genome shotgun (WGS) entry which is preliminary data.</text>
</comment>
<name>A0ABD1LVR8_9FABA</name>
<evidence type="ECO:0000313" key="2">
    <source>
        <dbReference type="Proteomes" id="UP001603857"/>
    </source>
</evidence>
<sequence>MLEIVLVKYPSISVFLAFHVVQSVADQKSSLGFYNSLNCIQKTYPKTIVENYLIVVPYIVNNVATLAILNKLFCRQKINVSLFQFHHCRM</sequence>
<evidence type="ECO:0000313" key="1">
    <source>
        <dbReference type="EMBL" id="KAL2327579.1"/>
    </source>
</evidence>
<organism evidence="1 2">
    <name type="scientific">Flemingia macrophylla</name>
    <dbReference type="NCBI Taxonomy" id="520843"/>
    <lineage>
        <taxon>Eukaryota</taxon>
        <taxon>Viridiplantae</taxon>
        <taxon>Streptophyta</taxon>
        <taxon>Embryophyta</taxon>
        <taxon>Tracheophyta</taxon>
        <taxon>Spermatophyta</taxon>
        <taxon>Magnoliopsida</taxon>
        <taxon>eudicotyledons</taxon>
        <taxon>Gunneridae</taxon>
        <taxon>Pentapetalae</taxon>
        <taxon>rosids</taxon>
        <taxon>fabids</taxon>
        <taxon>Fabales</taxon>
        <taxon>Fabaceae</taxon>
        <taxon>Papilionoideae</taxon>
        <taxon>50 kb inversion clade</taxon>
        <taxon>NPAAA clade</taxon>
        <taxon>indigoferoid/millettioid clade</taxon>
        <taxon>Phaseoleae</taxon>
        <taxon>Flemingia</taxon>
    </lineage>
</organism>
<dbReference type="Proteomes" id="UP001603857">
    <property type="component" value="Unassembled WGS sequence"/>
</dbReference>
<gene>
    <name evidence="1" type="ORF">Fmac_021006</name>
</gene>
<dbReference type="EMBL" id="JBGMDY010000007">
    <property type="protein sequence ID" value="KAL2327579.1"/>
    <property type="molecule type" value="Genomic_DNA"/>
</dbReference>
<proteinExistence type="predicted"/>